<evidence type="ECO:0000256" key="2">
    <source>
        <dbReference type="ARBA" id="ARBA00009399"/>
    </source>
</evidence>
<dbReference type="EMBL" id="VOLT01000001">
    <property type="protein sequence ID" value="TWX71662.1"/>
    <property type="molecule type" value="Genomic_DNA"/>
</dbReference>
<dbReference type="GO" id="GO:0005886">
    <property type="term" value="C:plasma membrane"/>
    <property type="evidence" value="ECO:0007669"/>
    <property type="project" value="TreeGrafter"/>
</dbReference>
<dbReference type="Proteomes" id="UP000321822">
    <property type="component" value="Unassembled WGS sequence"/>
</dbReference>
<gene>
    <name evidence="8" type="ORF">ESZ36_00025</name>
</gene>
<dbReference type="AlphaFoldDB" id="A0A5C6QSN1"/>
<comment type="similarity">
    <text evidence="2">Belongs to the GtrA family.</text>
</comment>
<dbReference type="InterPro" id="IPR051401">
    <property type="entry name" value="GtrA_CellWall_Glycosyl"/>
</dbReference>
<evidence type="ECO:0000256" key="1">
    <source>
        <dbReference type="ARBA" id="ARBA00004141"/>
    </source>
</evidence>
<dbReference type="Pfam" id="PF04138">
    <property type="entry name" value="GtrA_DPMS_TM"/>
    <property type="match status" value="1"/>
</dbReference>
<evidence type="ECO:0000256" key="5">
    <source>
        <dbReference type="ARBA" id="ARBA00023136"/>
    </source>
</evidence>
<keyword evidence="3 6" id="KW-0812">Transmembrane</keyword>
<accession>A0A5C6QSN1</accession>
<evidence type="ECO:0000256" key="3">
    <source>
        <dbReference type="ARBA" id="ARBA00022692"/>
    </source>
</evidence>
<keyword evidence="4 6" id="KW-1133">Transmembrane helix</keyword>
<evidence type="ECO:0000259" key="7">
    <source>
        <dbReference type="Pfam" id="PF04138"/>
    </source>
</evidence>
<sequence length="124" mass="14385">MQQFKRFCIIGGLGFIVDSLFFVFLSYISDNIMLARLLSFWVAASSTWLGNRIYTYSHQQFTRVIPQWCKHMFVAHLSGSINLLLFWFMKDITAIPIAFCLGILAGLFSNYFFSNRLVFIKTSN</sequence>
<name>A0A5C6QSN1_9GAMM</name>
<feature type="domain" description="GtrA/DPMS transmembrane" evidence="7">
    <location>
        <begin position="6"/>
        <end position="119"/>
    </location>
</feature>
<keyword evidence="9" id="KW-1185">Reference proteome</keyword>
<dbReference type="PANTHER" id="PTHR38459:SF1">
    <property type="entry name" value="PROPHAGE BACTOPRENOL-LINKED GLUCOSE TRANSLOCASE HOMOLOG"/>
    <property type="match status" value="1"/>
</dbReference>
<dbReference type="GO" id="GO:0000271">
    <property type="term" value="P:polysaccharide biosynthetic process"/>
    <property type="evidence" value="ECO:0007669"/>
    <property type="project" value="InterPro"/>
</dbReference>
<evidence type="ECO:0000313" key="9">
    <source>
        <dbReference type="Proteomes" id="UP000321822"/>
    </source>
</evidence>
<proteinExistence type="inferred from homology"/>
<feature type="transmembrane region" description="Helical" evidence="6">
    <location>
        <begin position="7"/>
        <end position="28"/>
    </location>
</feature>
<evidence type="ECO:0000256" key="4">
    <source>
        <dbReference type="ARBA" id="ARBA00022989"/>
    </source>
</evidence>
<dbReference type="RefSeq" id="WP_146781793.1">
    <property type="nucleotide sequence ID" value="NZ_VOLT01000001.1"/>
</dbReference>
<dbReference type="InterPro" id="IPR007267">
    <property type="entry name" value="GtrA_DPMS_TM"/>
</dbReference>
<comment type="caution">
    <text evidence="8">The sequence shown here is derived from an EMBL/GenBank/DDBJ whole genome shotgun (WGS) entry which is preliminary data.</text>
</comment>
<organism evidence="8 9">
    <name type="scientific">Colwellia demingiae</name>
    <dbReference type="NCBI Taxonomy" id="89401"/>
    <lineage>
        <taxon>Bacteria</taxon>
        <taxon>Pseudomonadati</taxon>
        <taxon>Pseudomonadota</taxon>
        <taxon>Gammaproteobacteria</taxon>
        <taxon>Alteromonadales</taxon>
        <taxon>Colwelliaceae</taxon>
        <taxon>Colwellia</taxon>
    </lineage>
</organism>
<comment type="subcellular location">
    <subcellularLocation>
        <location evidence="1">Membrane</location>
        <topology evidence="1">Multi-pass membrane protein</topology>
    </subcellularLocation>
</comment>
<keyword evidence="5 6" id="KW-0472">Membrane</keyword>
<reference evidence="8 9" key="1">
    <citation type="submission" date="2019-07" db="EMBL/GenBank/DDBJ databases">
        <title>Genomes of sea-ice associated Colwellia species.</title>
        <authorList>
            <person name="Bowman J.P."/>
        </authorList>
    </citation>
    <scope>NUCLEOTIDE SEQUENCE [LARGE SCALE GENOMIC DNA]</scope>
    <source>
        <strain evidence="8 9">ACAM 459</strain>
    </source>
</reference>
<protein>
    <submittedName>
        <fullName evidence="8">GtrA family protein</fullName>
    </submittedName>
</protein>
<feature type="transmembrane region" description="Helical" evidence="6">
    <location>
        <begin position="95"/>
        <end position="113"/>
    </location>
</feature>
<evidence type="ECO:0000256" key="6">
    <source>
        <dbReference type="SAM" id="Phobius"/>
    </source>
</evidence>
<evidence type="ECO:0000313" key="8">
    <source>
        <dbReference type="EMBL" id="TWX71662.1"/>
    </source>
</evidence>
<dbReference type="OrthoDB" id="9795979at2"/>
<dbReference type="PANTHER" id="PTHR38459">
    <property type="entry name" value="PROPHAGE BACTOPRENOL-LINKED GLUCOSE TRANSLOCASE HOMOLOG"/>
    <property type="match status" value="1"/>
</dbReference>